<organism evidence="3 4">
    <name type="scientific">Deinococcus malanensis</name>
    <dbReference type="NCBI Taxonomy" id="1706855"/>
    <lineage>
        <taxon>Bacteria</taxon>
        <taxon>Thermotogati</taxon>
        <taxon>Deinococcota</taxon>
        <taxon>Deinococci</taxon>
        <taxon>Deinococcales</taxon>
        <taxon>Deinococcaceae</taxon>
        <taxon>Deinococcus</taxon>
    </lineage>
</organism>
<dbReference type="PANTHER" id="PTHR16305:SF28">
    <property type="entry name" value="GUANYLATE CYCLASE DOMAIN-CONTAINING PROTEIN"/>
    <property type="match status" value="1"/>
</dbReference>
<proteinExistence type="predicted"/>
<dbReference type="Proteomes" id="UP000647587">
    <property type="component" value="Unassembled WGS sequence"/>
</dbReference>
<protein>
    <recommendedName>
        <fullName evidence="5">DUF4388 domain-containing protein</fullName>
    </recommendedName>
</protein>
<name>A0ABQ2F1X1_9DEIO</name>
<keyword evidence="2" id="KW-0067">ATP-binding</keyword>
<comment type="caution">
    <text evidence="3">The sequence shown here is derived from an EMBL/GenBank/DDBJ whole genome shotgun (WGS) entry which is preliminary data.</text>
</comment>
<evidence type="ECO:0008006" key="5">
    <source>
        <dbReference type="Google" id="ProtNLM"/>
    </source>
</evidence>
<reference evidence="4" key="1">
    <citation type="journal article" date="2019" name="Int. J. Syst. Evol. Microbiol.">
        <title>The Global Catalogue of Microorganisms (GCM) 10K type strain sequencing project: providing services to taxonomists for standard genome sequencing and annotation.</title>
        <authorList>
            <consortium name="The Broad Institute Genomics Platform"/>
            <consortium name="The Broad Institute Genome Sequencing Center for Infectious Disease"/>
            <person name="Wu L."/>
            <person name="Ma J."/>
        </authorList>
    </citation>
    <scope>NUCLEOTIDE SEQUENCE [LARGE SCALE GENOMIC DNA]</scope>
    <source>
        <strain evidence="4">JCM 30331</strain>
    </source>
</reference>
<gene>
    <name evidence="3" type="ORF">GCM10008955_37180</name>
</gene>
<dbReference type="PANTHER" id="PTHR16305">
    <property type="entry name" value="TESTICULAR SOLUBLE ADENYLYL CYCLASE"/>
    <property type="match status" value="1"/>
</dbReference>
<keyword evidence="4" id="KW-1185">Reference proteome</keyword>
<evidence type="ECO:0000313" key="3">
    <source>
        <dbReference type="EMBL" id="GGK39935.1"/>
    </source>
</evidence>
<accession>A0ABQ2F1X1</accession>
<sequence>MCEVLSPLVPELGEAHAPRTQLDGRLLEAVGHVFGLGLRDVDVLTVDDMRYCDLATIEAGFLLFGSAFPLGGSSGIPHVICAHRSGEMTPGGEAFIRQQVAEGKAVLIELEALDESFVRRLVGDLDVPELAALSPRLAQFTGGNPQFLLETIRHLIEKDGLHTATGRLPLPPRVGEVLTRRLQGLSPSALQAARAAAVLQSDYSFDLVAEVLGAPLLAAANAWAELEAAHIMHEERCSHDLVYEAVEAGMPAAVQRLLHRRAARVLSGHRAPPGRVARHWLSGGDPGRAAPLLLEAAADAAATGRLREADDLYSLAVSALIATGDQEGAQRVQILQANLNMPGALQGELPPPPAV</sequence>
<evidence type="ECO:0000256" key="1">
    <source>
        <dbReference type="ARBA" id="ARBA00022741"/>
    </source>
</evidence>
<evidence type="ECO:0000313" key="4">
    <source>
        <dbReference type="Proteomes" id="UP000647587"/>
    </source>
</evidence>
<evidence type="ECO:0000256" key="2">
    <source>
        <dbReference type="ARBA" id="ARBA00022840"/>
    </source>
</evidence>
<keyword evidence="1" id="KW-0547">Nucleotide-binding</keyword>
<dbReference type="RefSeq" id="WP_189011477.1">
    <property type="nucleotide sequence ID" value="NZ_BMPP01000021.1"/>
</dbReference>
<dbReference type="EMBL" id="BMPP01000021">
    <property type="protein sequence ID" value="GGK39935.1"/>
    <property type="molecule type" value="Genomic_DNA"/>
</dbReference>